<dbReference type="AlphaFoldDB" id="A0A6J5Z7P9"/>
<feature type="domain" description="Fibronectin type-III" evidence="2">
    <location>
        <begin position="234"/>
        <end position="330"/>
    </location>
</feature>
<keyword evidence="1" id="KW-0677">Repeat</keyword>
<dbReference type="SMART" id="SM00060">
    <property type="entry name" value="FN3"/>
    <property type="match status" value="2"/>
</dbReference>
<dbReference type="SUPFAM" id="SSF49265">
    <property type="entry name" value="Fibronectin type III"/>
    <property type="match status" value="1"/>
</dbReference>
<evidence type="ECO:0000313" key="3">
    <source>
        <dbReference type="EMBL" id="CAB4338641.1"/>
    </source>
</evidence>
<dbReference type="InterPro" id="IPR036116">
    <property type="entry name" value="FN3_sf"/>
</dbReference>
<dbReference type="InterPro" id="IPR003961">
    <property type="entry name" value="FN3_dom"/>
</dbReference>
<dbReference type="PROSITE" id="PS50853">
    <property type="entry name" value="FN3"/>
    <property type="match status" value="2"/>
</dbReference>
<dbReference type="Gene3D" id="2.60.40.4270">
    <property type="entry name" value="Listeria-Bacteroides repeat domain"/>
    <property type="match status" value="1"/>
</dbReference>
<gene>
    <name evidence="3" type="ORF">UFOPK3574_00742</name>
</gene>
<reference evidence="3" key="1">
    <citation type="submission" date="2020-05" db="EMBL/GenBank/DDBJ databases">
        <authorList>
            <person name="Chiriac C."/>
            <person name="Salcher M."/>
            <person name="Ghai R."/>
            <person name="Kavagutti S V."/>
        </authorList>
    </citation>
    <scope>NUCLEOTIDE SEQUENCE</scope>
</reference>
<protein>
    <submittedName>
        <fullName evidence="3">Unannotated protein</fullName>
    </submittedName>
</protein>
<accession>A0A6J5Z7P9</accession>
<dbReference type="InterPro" id="IPR013783">
    <property type="entry name" value="Ig-like_fold"/>
</dbReference>
<proteinExistence type="predicted"/>
<feature type="domain" description="Fibronectin type-III" evidence="2">
    <location>
        <begin position="332"/>
        <end position="422"/>
    </location>
</feature>
<dbReference type="InterPro" id="IPR042229">
    <property type="entry name" value="Listeria/Bacterioides_rpt_sf"/>
</dbReference>
<evidence type="ECO:0000259" key="2">
    <source>
        <dbReference type="PROSITE" id="PS50853"/>
    </source>
</evidence>
<dbReference type="Pfam" id="PF00041">
    <property type="entry name" value="fn3"/>
    <property type="match status" value="2"/>
</dbReference>
<organism evidence="3">
    <name type="scientific">freshwater metagenome</name>
    <dbReference type="NCBI Taxonomy" id="449393"/>
    <lineage>
        <taxon>unclassified sequences</taxon>
        <taxon>metagenomes</taxon>
        <taxon>ecological metagenomes</taxon>
    </lineage>
</organism>
<dbReference type="InterPro" id="IPR050964">
    <property type="entry name" value="Striated_Muscle_Regulatory"/>
</dbReference>
<dbReference type="CDD" id="cd00063">
    <property type="entry name" value="FN3"/>
    <property type="match status" value="2"/>
</dbReference>
<evidence type="ECO:0000256" key="1">
    <source>
        <dbReference type="ARBA" id="ARBA00022737"/>
    </source>
</evidence>
<dbReference type="EMBL" id="CAESAF010000077">
    <property type="protein sequence ID" value="CAB4338641.1"/>
    <property type="molecule type" value="Genomic_DNA"/>
</dbReference>
<sequence length="818" mass="87066">MLKGARFKIALALALFSSILTPTSAQAAPLAPGFESVTLALITDNDFAAWMGDDKNVTRLFWQNNVSWYDQVAAMSNQDVVPQIGETYIYVLAMGGDNYTGIAGGPGTGGQEDWAGAINGKSLLTYPGAQVAIGRSTTDARDIRLDGYLLLNNYLADWYSSAGDIAWGSYSPTLADVRSGLSNAIWSPATESNHPAIASPRTDCTVSCDNASGPGFIHKGWDFPDGSAVVFRFPLSAAQLPVSATNSQVVVDWNAPTGGETPVDYLVDYKESSESDSAYKSFSVVSHPTTMETVTGLTNGTPYTFRVAGRNANGIGTYSVSRSVTPVGPPTQPLNLSYTALDNGVSVKFSAPENNGGFSIANYEYSTNNGGSWTALSPPSVSDSMTISGLTNGTTYQVKLRAVTPYGSGSASSALAVTPGVTVYRSTTYSSGTLDSVSGMPSGSTYTEGQAFSVAAAPTRTNFRFMGWSDGSSTYQPGATYTVAKSNVNLTAQWRQSSLAGTTNSDIARVLTWNIVGSEAVDATVSSDSGNSSVRVVIPSNSFDAGTEIIFWRLTNQNLSKATINNSYDYLINFAVSWSIGDDVSAAKRVLTARSPIQITVKNSAIQKGATAWMILGGVATSLGAATQDGEITVSITEDPIITLANVSVSNTNSRDTSEEARKARQAAIDDARREILRLIKLGKPISLNLLNAAEIFGGTEKSISLINSDITELSKTAKEDISSVEKIVFKFKTIDRIARGERVYLSDLQSAGIVRADSIYKKSIPSALRRVSTSRLDTFERIQSYIGEVEKKIEERKAALVAAHEKVMALISGWFAR</sequence>
<dbReference type="Gene3D" id="2.60.40.10">
    <property type="entry name" value="Immunoglobulins"/>
    <property type="match status" value="2"/>
</dbReference>
<dbReference type="PANTHER" id="PTHR13817">
    <property type="entry name" value="TITIN"/>
    <property type="match status" value="1"/>
</dbReference>
<name>A0A6J5Z7P9_9ZZZZ</name>
<dbReference type="PANTHER" id="PTHR13817:SF73">
    <property type="entry name" value="FIBRONECTIN TYPE-III DOMAIN-CONTAINING PROTEIN"/>
    <property type="match status" value="1"/>
</dbReference>